<protein>
    <submittedName>
        <fullName evidence="1">Uncharacterized protein</fullName>
    </submittedName>
</protein>
<name>A0A562JEN2_9FIRM</name>
<reference evidence="1 2" key="1">
    <citation type="submission" date="2019-07" db="EMBL/GenBank/DDBJ databases">
        <title>Genomic Encyclopedia of Type Strains, Phase I: the one thousand microbial genomes (KMG-I) project.</title>
        <authorList>
            <person name="Kyrpides N."/>
        </authorList>
    </citation>
    <scope>NUCLEOTIDE SEQUENCE [LARGE SCALE GENOMIC DNA]</scope>
    <source>
        <strain evidence="1 2">DSM 13558</strain>
    </source>
</reference>
<keyword evidence="2" id="KW-1185">Reference proteome</keyword>
<evidence type="ECO:0000313" key="1">
    <source>
        <dbReference type="EMBL" id="TWH81620.1"/>
    </source>
</evidence>
<dbReference type="OrthoDB" id="1267107at2"/>
<gene>
    <name evidence="1" type="ORF">LY60_01374</name>
</gene>
<dbReference type="RefSeq" id="WP_145081676.1">
    <property type="nucleotide sequence ID" value="NZ_VLKH01000003.1"/>
</dbReference>
<proteinExistence type="predicted"/>
<comment type="caution">
    <text evidence="1">The sequence shown here is derived from an EMBL/GenBank/DDBJ whole genome shotgun (WGS) entry which is preliminary data.</text>
</comment>
<dbReference type="PROSITE" id="PS51257">
    <property type="entry name" value="PROKAR_LIPOPROTEIN"/>
    <property type="match status" value="1"/>
</dbReference>
<accession>A0A562JEN2</accession>
<sequence length="225" mass="26009">MKKIIIIFMAVLLAAGSSGCIYVKINDQEKEIKEDEKKPENNEVKYELNEEGIIKTEYAKEIIEETSAELINAISDKDFEKVSEYVHPEKGVRFTPYTNVSVDNDVVLSQEEVKNFFNDKTTYIWGHYDGRGDDISLTPGEYYDEFIYSEDFINAEAIGYNEVLSSGNMAENQFEVYQNAIIVEYYFPGFNPDFGGADWKSLRLVFEEYEGTWRLTGIIHNQWTI</sequence>
<organism evidence="1 2">
    <name type="scientific">Sedimentibacter saalensis</name>
    <dbReference type="NCBI Taxonomy" id="130788"/>
    <lineage>
        <taxon>Bacteria</taxon>
        <taxon>Bacillati</taxon>
        <taxon>Bacillota</taxon>
        <taxon>Tissierellia</taxon>
        <taxon>Sedimentibacter</taxon>
    </lineage>
</organism>
<evidence type="ECO:0000313" key="2">
    <source>
        <dbReference type="Proteomes" id="UP000315343"/>
    </source>
</evidence>
<dbReference type="AlphaFoldDB" id="A0A562JEN2"/>
<dbReference type="Proteomes" id="UP000315343">
    <property type="component" value="Unassembled WGS sequence"/>
</dbReference>
<dbReference type="EMBL" id="VLKH01000003">
    <property type="protein sequence ID" value="TWH81620.1"/>
    <property type="molecule type" value="Genomic_DNA"/>
</dbReference>